<proteinExistence type="predicted"/>
<dbReference type="InterPro" id="IPR027816">
    <property type="entry name" value="MAJIN"/>
</dbReference>
<feature type="non-terminal residue" evidence="2">
    <location>
        <position position="80"/>
    </location>
</feature>
<dbReference type="GO" id="GO:0007129">
    <property type="term" value="P:homologous chromosome pairing at meiosis"/>
    <property type="evidence" value="ECO:0007669"/>
    <property type="project" value="TreeGrafter"/>
</dbReference>
<dbReference type="Pfam" id="PF15077">
    <property type="entry name" value="MAJIN"/>
    <property type="match status" value="1"/>
</dbReference>
<keyword evidence="3" id="KW-1185">Reference proteome</keyword>
<evidence type="ECO:0000313" key="2">
    <source>
        <dbReference type="EMBL" id="EOB03685.1"/>
    </source>
</evidence>
<accession>R0LPM3</accession>
<dbReference type="PANTHER" id="PTHR35824:SF1">
    <property type="entry name" value="MEMBRANE-ANCHORED JUNCTION PROTEIN"/>
    <property type="match status" value="1"/>
</dbReference>
<dbReference type="GO" id="GO:0003677">
    <property type="term" value="F:DNA binding"/>
    <property type="evidence" value="ECO:0007669"/>
    <property type="project" value="InterPro"/>
</dbReference>
<protein>
    <submittedName>
        <fullName evidence="2">Uncharacterized protein</fullName>
    </submittedName>
</protein>
<feature type="region of interest" description="Disordered" evidence="1">
    <location>
        <begin position="48"/>
        <end position="80"/>
    </location>
</feature>
<evidence type="ECO:0000313" key="3">
    <source>
        <dbReference type="Proteomes" id="UP000296049"/>
    </source>
</evidence>
<evidence type="ECO:0000256" key="1">
    <source>
        <dbReference type="SAM" id="MobiDB-lite"/>
    </source>
</evidence>
<dbReference type="PANTHER" id="PTHR35824">
    <property type="entry name" value="MEMBRANE-ANCHORED JUNCTION PROTEIN MAJIN"/>
    <property type="match status" value="1"/>
</dbReference>
<dbReference type="GO" id="GO:0070197">
    <property type="term" value="P:meiotic attachment of telomere to nuclear envelope"/>
    <property type="evidence" value="ECO:0007669"/>
    <property type="project" value="TreeGrafter"/>
</dbReference>
<feature type="compositionally biased region" description="Polar residues" evidence="1">
    <location>
        <begin position="69"/>
        <end position="80"/>
    </location>
</feature>
<name>R0LPM3_ANAPL</name>
<organism evidence="2 3">
    <name type="scientific">Anas platyrhynchos</name>
    <name type="common">Mallard</name>
    <name type="synonym">Anas boschas</name>
    <dbReference type="NCBI Taxonomy" id="8839"/>
    <lineage>
        <taxon>Eukaryota</taxon>
        <taxon>Metazoa</taxon>
        <taxon>Chordata</taxon>
        <taxon>Craniata</taxon>
        <taxon>Vertebrata</taxon>
        <taxon>Euteleostomi</taxon>
        <taxon>Archelosauria</taxon>
        <taxon>Archosauria</taxon>
        <taxon>Dinosauria</taxon>
        <taxon>Saurischia</taxon>
        <taxon>Theropoda</taxon>
        <taxon>Coelurosauria</taxon>
        <taxon>Aves</taxon>
        <taxon>Neognathae</taxon>
        <taxon>Galloanserae</taxon>
        <taxon>Anseriformes</taxon>
        <taxon>Anatidae</taxon>
        <taxon>Anatinae</taxon>
        <taxon>Anas</taxon>
    </lineage>
</organism>
<sequence length="80" mass="9476">MRFKHKNVHLSPYPYICIMYLELNSFQQNLSFGKEVHGDSYELVKRRNEMSESTEMEGTVKKRRVEGQAETSYPKSCINR</sequence>
<dbReference type="AlphaFoldDB" id="R0LPM3"/>
<reference evidence="3" key="1">
    <citation type="journal article" date="2013" name="Nat. Genet.">
        <title>The duck genome and transcriptome provide insight into an avian influenza virus reservoir species.</title>
        <authorList>
            <person name="Huang Y."/>
            <person name="Li Y."/>
            <person name="Burt D.W."/>
            <person name="Chen H."/>
            <person name="Zhang Y."/>
            <person name="Qian W."/>
            <person name="Kim H."/>
            <person name="Gan S."/>
            <person name="Zhao Y."/>
            <person name="Li J."/>
            <person name="Yi K."/>
            <person name="Feng H."/>
            <person name="Zhu P."/>
            <person name="Li B."/>
            <person name="Liu Q."/>
            <person name="Fairley S."/>
            <person name="Magor K.E."/>
            <person name="Du Z."/>
            <person name="Hu X."/>
            <person name="Goodman L."/>
            <person name="Tafer H."/>
            <person name="Vignal A."/>
            <person name="Lee T."/>
            <person name="Kim K.W."/>
            <person name="Sheng Z."/>
            <person name="An Y."/>
            <person name="Searle S."/>
            <person name="Herrero J."/>
            <person name="Groenen M.A."/>
            <person name="Crooijmans R.P."/>
            <person name="Faraut T."/>
            <person name="Cai Q."/>
            <person name="Webster R.G."/>
            <person name="Aldridge J.R."/>
            <person name="Warren W.C."/>
            <person name="Bartschat S."/>
            <person name="Kehr S."/>
            <person name="Marz M."/>
            <person name="Stadler P.F."/>
            <person name="Smith J."/>
            <person name="Kraus R.H."/>
            <person name="Zhao Y."/>
            <person name="Ren L."/>
            <person name="Fei J."/>
            <person name="Morisson M."/>
            <person name="Kaiser P."/>
            <person name="Griffin D.K."/>
            <person name="Rao M."/>
            <person name="Pitel F."/>
            <person name="Wang J."/>
            <person name="Li N."/>
        </authorList>
    </citation>
    <scope>NUCLEOTIDE SEQUENCE [LARGE SCALE GENOMIC DNA]</scope>
</reference>
<dbReference type="Proteomes" id="UP000296049">
    <property type="component" value="Unassembled WGS sequence"/>
</dbReference>
<dbReference type="GO" id="GO:0005637">
    <property type="term" value="C:nuclear inner membrane"/>
    <property type="evidence" value="ECO:0007669"/>
    <property type="project" value="TreeGrafter"/>
</dbReference>
<dbReference type="EMBL" id="KB742840">
    <property type="protein sequence ID" value="EOB03685.1"/>
    <property type="molecule type" value="Genomic_DNA"/>
</dbReference>
<gene>
    <name evidence="2" type="ORF">Anapl_01776</name>
</gene>